<evidence type="ECO:0000256" key="2">
    <source>
        <dbReference type="ARBA" id="ARBA00009677"/>
    </source>
</evidence>
<proteinExistence type="inferred from homology"/>
<comment type="similarity">
    <text evidence="2 6">Belongs to the flagella basal body rod proteins family.</text>
</comment>
<dbReference type="Proteomes" id="UP000559404">
    <property type="component" value="Unassembled WGS sequence"/>
</dbReference>
<keyword evidence="9" id="KW-1185">Reference proteome</keyword>
<dbReference type="GO" id="GO:0030694">
    <property type="term" value="C:bacterial-type flagellum basal body, rod"/>
    <property type="evidence" value="ECO:0007669"/>
    <property type="project" value="InterPro"/>
</dbReference>
<keyword evidence="4 6" id="KW-0975">Bacterial flagellum</keyword>
<dbReference type="EMBL" id="JACEON010000002">
    <property type="protein sequence ID" value="MBA4610464.1"/>
    <property type="molecule type" value="Genomic_DNA"/>
</dbReference>
<comment type="subcellular location">
    <subcellularLocation>
        <location evidence="1 6">Bacterial flagellum basal body</location>
    </subcellularLocation>
</comment>
<dbReference type="InterPro" id="IPR001444">
    <property type="entry name" value="Flag_bb_rod_N"/>
</dbReference>
<comment type="caution">
    <text evidence="8">The sequence shown here is derived from an EMBL/GenBank/DDBJ whole genome shotgun (WGS) entry which is preliminary data.</text>
</comment>
<dbReference type="GO" id="GO:0071973">
    <property type="term" value="P:bacterial-type flagellum-dependent cell motility"/>
    <property type="evidence" value="ECO:0007669"/>
    <property type="project" value="InterPro"/>
</dbReference>
<dbReference type="PIRSF" id="PIRSF002889">
    <property type="entry name" value="Rod_FlgB"/>
    <property type="match status" value="1"/>
</dbReference>
<evidence type="ECO:0000256" key="6">
    <source>
        <dbReference type="PIRNR" id="PIRNR002889"/>
    </source>
</evidence>
<evidence type="ECO:0000256" key="4">
    <source>
        <dbReference type="ARBA" id="ARBA00023143"/>
    </source>
</evidence>
<evidence type="ECO:0000256" key="5">
    <source>
        <dbReference type="ARBA" id="ARBA00024934"/>
    </source>
</evidence>
<name>A0A838XTT2_9HYPH</name>
<keyword evidence="8" id="KW-0282">Flagellum</keyword>
<keyword evidence="8" id="KW-0969">Cilium</keyword>
<sequence>MAITDLPVFQVLKSKMQWHQTRQGVLAENVANADTPGYRGQDLKAFSFEDALKARTTGLETSRTVVGHMHGSMLRETSAVKRDPEHGFEITPDGNTVALEEQMMKVTANQMDYQTVSSLYSKGLGLIRTALSRNG</sequence>
<gene>
    <name evidence="8" type="primary">flgB</name>
    <name evidence="8" type="ORF">H1W37_02265</name>
</gene>
<dbReference type="AlphaFoldDB" id="A0A838XTT2"/>
<evidence type="ECO:0000256" key="3">
    <source>
        <dbReference type="ARBA" id="ARBA00014376"/>
    </source>
</evidence>
<evidence type="ECO:0000259" key="7">
    <source>
        <dbReference type="Pfam" id="PF00460"/>
    </source>
</evidence>
<dbReference type="Pfam" id="PF00460">
    <property type="entry name" value="Flg_bb_rod"/>
    <property type="match status" value="1"/>
</dbReference>
<dbReference type="InterPro" id="IPR006300">
    <property type="entry name" value="FlgB"/>
</dbReference>
<reference evidence="8 9" key="2">
    <citation type="submission" date="2020-08" db="EMBL/GenBank/DDBJ databases">
        <title>Stappia taiwanensis sp. nov., isolated from a coastal thermal spring.</title>
        <authorList>
            <person name="Kampfer P."/>
        </authorList>
    </citation>
    <scope>NUCLEOTIDE SEQUENCE [LARGE SCALE GENOMIC DNA]</scope>
    <source>
        <strain evidence="8 9">DSM 23284</strain>
    </source>
</reference>
<organism evidence="8 9">
    <name type="scientific">Stappia taiwanensis</name>
    <dbReference type="NCBI Taxonomy" id="992267"/>
    <lineage>
        <taxon>Bacteria</taxon>
        <taxon>Pseudomonadati</taxon>
        <taxon>Pseudomonadota</taxon>
        <taxon>Alphaproteobacteria</taxon>
        <taxon>Hyphomicrobiales</taxon>
        <taxon>Stappiaceae</taxon>
        <taxon>Stappia</taxon>
    </lineage>
</organism>
<reference evidence="8 9" key="1">
    <citation type="submission" date="2020-07" db="EMBL/GenBank/DDBJ databases">
        <authorList>
            <person name="Li M."/>
        </authorList>
    </citation>
    <scope>NUCLEOTIDE SEQUENCE [LARGE SCALE GENOMIC DNA]</scope>
    <source>
        <strain evidence="8 9">DSM 23284</strain>
    </source>
</reference>
<comment type="subunit">
    <text evidence="6">The basal body constitutes a major portion of the flagellar organelle and consists of a number of rings mounted on a central rod.</text>
</comment>
<protein>
    <recommendedName>
        <fullName evidence="3 6">Flagellar basal body rod protein FlgB</fullName>
    </recommendedName>
</protein>
<accession>A0A838XTT2</accession>
<dbReference type="NCBIfam" id="TIGR01396">
    <property type="entry name" value="FlgB"/>
    <property type="match status" value="1"/>
</dbReference>
<dbReference type="RefSeq" id="WP_181758666.1">
    <property type="nucleotide sequence ID" value="NZ_BMCR01000002.1"/>
</dbReference>
<evidence type="ECO:0000313" key="9">
    <source>
        <dbReference type="Proteomes" id="UP000559404"/>
    </source>
</evidence>
<evidence type="ECO:0000313" key="8">
    <source>
        <dbReference type="EMBL" id="MBA4610464.1"/>
    </source>
</evidence>
<comment type="function">
    <text evidence="5 6">Structural component of flagellum, the bacterial motility apparatus. Part of the rod structure of flagellar basal body.</text>
</comment>
<keyword evidence="8" id="KW-0966">Cell projection</keyword>
<evidence type="ECO:0000256" key="1">
    <source>
        <dbReference type="ARBA" id="ARBA00004117"/>
    </source>
</evidence>
<feature type="domain" description="Flagellar basal body rod protein N-terminal" evidence="7">
    <location>
        <begin position="16"/>
        <end position="39"/>
    </location>
</feature>